<gene>
    <name evidence="2" type="ORF">LMG23994_00415</name>
</gene>
<reference evidence="2 3" key="1">
    <citation type="submission" date="2021-08" db="EMBL/GenBank/DDBJ databases">
        <authorList>
            <person name="Peeters C."/>
        </authorList>
    </citation>
    <scope>NUCLEOTIDE SEQUENCE [LARGE SCALE GENOMIC DNA]</scope>
    <source>
        <strain evidence="2 3">LMG 23994</strain>
    </source>
</reference>
<evidence type="ECO:0000313" key="2">
    <source>
        <dbReference type="EMBL" id="CAG9164582.1"/>
    </source>
</evidence>
<dbReference type="Proteomes" id="UP000701702">
    <property type="component" value="Unassembled WGS sequence"/>
</dbReference>
<comment type="caution">
    <text evidence="2">The sequence shown here is derived from an EMBL/GenBank/DDBJ whole genome shotgun (WGS) entry which is preliminary data.</text>
</comment>
<organism evidence="2 3">
    <name type="scientific">Cupriavidus pinatubonensis</name>
    <dbReference type="NCBI Taxonomy" id="248026"/>
    <lineage>
        <taxon>Bacteria</taxon>
        <taxon>Pseudomonadati</taxon>
        <taxon>Pseudomonadota</taxon>
        <taxon>Betaproteobacteria</taxon>
        <taxon>Burkholderiales</taxon>
        <taxon>Burkholderiaceae</taxon>
        <taxon>Cupriavidus</taxon>
    </lineage>
</organism>
<evidence type="ECO:0000256" key="1">
    <source>
        <dbReference type="SAM" id="MobiDB-lite"/>
    </source>
</evidence>
<dbReference type="EMBL" id="CAJZAF010000002">
    <property type="protein sequence ID" value="CAG9164582.1"/>
    <property type="molecule type" value="Genomic_DNA"/>
</dbReference>
<accession>A0ABN7XY32</accession>
<proteinExistence type="predicted"/>
<evidence type="ECO:0000313" key="3">
    <source>
        <dbReference type="Proteomes" id="UP000701702"/>
    </source>
</evidence>
<name>A0ABN7XY32_9BURK</name>
<sequence>MWSTMPRRGGTDAPDTAPAPRSFRDEFPLYQTIAIGR</sequence>
<keyword evidence="3" id="KW-1185">Reference proteome</keyword>
<feature type="region of interest" description="Disordered" evidence="1">
    <location>
        <begin position="1"/>
        <end position="25"/>
    </location>
</feature>
<protein>
    <submittedName>
        <fullName evidence="2">Uncharacterized protein</fullName>
    </submittedName>
</protein>